<gene>
    <name evidence="2" type="ORF">Q664_05535</name>
</gene>
<evidence type="ECO:0000313" key="2">
    <source>
        <dbReference type="EMBL" id="KFA94021.1"/>
    </source>
</evidence>
<comment type="caution">
    <text evidence="2">The sequence shown here is derived from an EMBL/GenBank/DDBJ whole genome shotgun (WGS) entry which is preliminary data.</text>
</comment>
<evidence type="ECO:0000256" key="1">
    <source>
        <dbReference type="SAM" id="MobiDB-lite"/>
    </source>
</evidence>
<organism evidence="2 3">
    <name type="scientific">Archangium violaceum Cb vi76</name>
    <dbReference type="NCBI Taxonomy" id="1406225"/>
    <lineage>
        <taxon>Bacteria</taxon>
        <taxon>Pseudomonadati</taxon>
        <taxon>Myxococcota</taxon>
        <taxon>Myxococcia</taxon>
        <taxon>Myxococcales</taxon>
        <taxon>Cystobacterineae</taxon>
        <taxon>Archangiaceae</taxon>
        <taxon>Archangium</taxon>
    </lineage>
</organism>
<dbReference type="RefSeq" id="WP_043390572.1">
    <property type="nucleotide sequence ID" value="NZ_JPMI01000028.1"/>
</dbReference>
<reference evidence="2 3" key="1">
    <citation type="submission" date="2014-07" db="EMBL/GenBank/DDBJ databases">
        <title>Draft Genome Sequence of Gephyronic Acid Producer, Cystobacter violaceus Strain Cb vi76.</title>
        <authorList>
            <person name="Stevens D.C."/>
            <person name="Young J."/>
            <person name="Carmichael R."/>
            <person name="Tan J."/>
            <person name="Taylor R.E."/>
        </authorList>
    </citation>
    <scope>NUCLEOTIDE SEQUENCE [LARGE SCALE GENOMIC DNA]</scope>
    <source>
        <strain evidence="2 3">Cb vi76</strain>
    </source>
</reference>
<evidence type="ECO:0000313" key="3">
    <source>
        <dbReference type="Proteomes" id="UP000028547"/>
    </source>
</evidence>
<dbReference type="EMBL" id="JPMI01000028">
    <property type="protein sequence ID" value="KFA94021.1"/>
    <property type="molecule type" value="Genomic_DNA"/>
</dbReference>
<proteinExistence type="predicted"/>
<dbReference type="AlphaFoldDB" id="A0A084SZY6"/>
<protein>
    <submittedName>
        <fullName evidence="2">Uncharacterized protein</fullName>
    </submittedName>
</protein>
<accession>A0A084SZY6</accession>
<name>A0A084SZY6_9BACT</name>
<feature type="region of interest" description="Disordered" evidence="1">
    <location>
        <begin position="64"/>
        <end position="90"/>
    </location>
</feature>
<dbReference type="Proteomes" id="UP000028547">
    <property type="component" value="Unassembled WGS sequence"/>
</dbReference>
<feature type="compositionally biased region" description="Basic and acidic residues" evidence="1">
    <location>
        <begin position="81"/>
        <end position="90"/>
    </location>
</feature>
<sequence>MPVAVSWGDGYHKLLVTGTETIDGQEYIKYINPWGREERMPREEFEARLADINYDPRAQLQASLGGLGGGIVPQPKPTPSHRSDGDLDRERLQRYVQVRG</sequence>